<comment type="similarity">
    <text evidence="2 6">Belongs to the zinc-containing alcohol dehydrogenase family.</text>
</comment>
<evidence type="ECO:0000256" key="4">
    <source>
        <dbReference type="ARBA" id="ARBA00022833"/>
    </source>
</evidence>
<dbReference type="InterPro" id="IPR036291">
    <property type="entry name" value="NAD(P)-bd_dom_sf"/>
</dbReference>
<keyword evidence="4 6" id="KW-0862">Zinc</keyword>
<dbReference type="PANTHER" id="PTHR43350:SF2">
    <property type="entry name" value="GROES-LIKE ZINC-BINDING ALCOHOL DEHYDROGENASE FAMILY PROTEIN"/>
    <property type="match status" value="1"/>
</dbReference>
<dbReference type="Pfam" id="PF00107">
    <property type="entry name" value="ADH_zinc_N"/>
    <property type="match status" value="1"/>
</dbReference>
<evidence type="ECO:0000256" key="5">
    <source>
        <dbReference type="ARBA" id="ARBA00023002"/>
    </source>
</evidence>
<dbReference type="PROSITE" id="PS00059">
    <property type="entry name" value="ADH_ZINC"/>
    <property type="match status" value="1"/>
</dbReference>
<dbReference type="InterPro" id="IPR013149">
    <property type="entry name" value="ADH-like_C"/>
</dbReference>
<gene>
    <name evidence="8" type="ORF">BJY01DRAFT_264259</name>
</gene>
<evidence type="ECO:0000256" key="3">
    <source>
        <dbReference type="ARBA" id="ARBA00022723"/>
    </source>
</evidence>
<dbReference type="SUPFAM" id="SSF50129">
    <property type="entry name" value="GroES-like"/>
    <property type="match status" value="1"/>
</dbReference>
<dbReference type="SMART" id="SM00829">
    <property type="entry name" value="PKS_ER"/>
    <property type="match status" value="1"/>
</dbReference>
<comment type="caution">
    <text evidence="8">The sequence shown here is derived from an EMBL/GenBank/DDBJ whole genome shotgun (WGS) entry which is preliminary data.</text>
</comment>
<evidence type="ECO:0000256" key="1">
    <source>
        <dbReference type="ARBA" id="ARBA00001947"/>
    </source>
</evidence>
<protein>
    <recommendedName>
        <fullName evidence="7">Enoyl reductase (ER) domain-containing protein</fullName>
    </recommendedName>
</protein>
<feature type="domain" description="Enoyl reductase (ER)" evidence="7">
    <location>
        <begin position="12"/>
        <end position="384"/>
    </location>
</feature>
<dbReference type="InterPro" id="IPR011032">
    <property type="entry name" value="GroES-like_sf"/>
</dbReference>
<dbReference type="Proteomes" id="UP001610446">
    <property type="component" value="Unassembled WGS sequence"/>
</dbReference>
<name>A0ABR4JTI9_9EURO</name>
<dbReference type="EMBL" id="JBFXLU010000090">
    <property type="protein sequence ID" value="KAL2843360.1"/>
    <property type="molecule type" value="Genomic_DNA"/>
</dbReference>
<evidence type="ECO:0000256" key="6">
    <source>
        <dbReference type="RuleBase" id="RU361277"/>
    </source>
</evidence>
<organism evidence="8 9">
    <name type="scientific">Aspergillus pseudoustus</name>
    <dbReference type="NCBI Taxonomy" id="1810923"/>
    <lineage>
        <taxon>Eukaryota</taxon>
        <taxon>Fungi</taxon>
        <taxon>Dikarya</taxon>
        <taxon>Ascomycota</taxon>
        <taxon>Pezizomycotina</taxon>
        <taxon>Eurotiomycetes</taxon>
        <taxon>Eurotiomycetidae</taxon>
        <taxon>Eurotiales</taxon>
        <taxon>Aspergillaceae</taxon>
        <taxon>Aspergillus</taxon>
        <taxon>Aspergillus subgen. Nidulantes</taxon>
    </lineage>
</organism>
<dbReference type="SUPFAM" id="SSF51735">
    <property type="entry name" value="NAD(P)-binding Rossmann-fold domains"/>
    <property type="match status" value="1"/>
</dbReference>
<accession>A0ABR4JTI9</accession>
<proteinExistence type="inferred from homology"/>
<dbReference type="PANTHER" id="PTHR43350">
    <property type="entry name" value="NAD-DEPENDENT ALCOHOL DEHYDROGENASE"/>
    <property type="match status" value="1"/>
</dbReference>
<keyword evidence="5" id="KW-0560">Oxidoreductase</keyword>
<dbReference type="Gene3D" id="3.40.50.720">
    <property type="entry name" value="NAD(P)-binding Rossmann-like Domain"/>
    <property type="match status" value="1"/>
</dbReference>
<evidence type="ECO:0000313" key="8">
    <source>
        <dbReference type="EMBL" id="KAL2843360.1"/>
    </source>
</evidence>
<keyword evidence="3 6" id="KW-0479">Metal-binding</keyword>
<sequence>MEKLTLALVSHGPLGAGRWGLEYITPRAIKDDELLVRMVATGICRADIHFGDFSITETATNPAAYYPRVMGHEGAGYVEQVGNSAEGFKPNDPVLLSFMSCGKCYNCEADHPAYCVKSFECNFLGERNVYYPDARRDDDPQVGIAGSFFGQSSFSSKAIVKSATVVNLDGLGVTHSDLPILAPLGCGVQTGAGAFTNIANVQPDHDVAVLGVGGVGMSAILAAAMIGCRTIIAIDNVQSRLEMAKSLGATHTVNTSDPNLDLVSKIFEFTDSRGVHTSLDTTGIQRLARQSWDFVRFQGKVLQAGLANSDAQWQVSMADHLITGRLIIGCLQGDAIPQVYVREMVSWYLAGKFPVDKLVRCYPAGEWQQALEDMQNGTTIKPVLLWPDQHTSRI</sequence>
<dbReference type="Pfam" id="PF08240">
    <property type="entry name" value="ADH_N"/>
    <property type="match status" value="1"/>
</dbReference>
<comment type="cofactor">
    <cofactor evidence="1 6">
        <name>Zn(2+)</name>
        <dbReference type="ChEBI" id="CHEBI:29105"/>
    </cofactor>
</comment>
<evidence type="ECO:0000259" key="7">
    <source>
        <dbReference type="SMART" id="SM00829"/>
    </source>
</evidence>
<dbReference type="Gene3D" id="3.90.180.10">
    <property type="entry name" value="Medium-chain alcohol dehydrogenases, catalytic domain"/>
    <property type="match status" value="1"/>
</dbReference>
<evidence type="ECO:0000313" key="9">
    <source>
        <dbReference type="Proteomes" id="UP001610446"/>
    </source>
</evidence>
<keyword evidence="9" id="KW-1185">Reference proteome</keyword>
<dbReference type="InterPro" id="IPR020843">
    <property type="entry name" value="ER"/>
</dbReference>
<dbReference type="InterPro" id="IPR002328">
    <property type="entry name" value="ADH_Zn_CS"/>
</dbReference>
<evidence type="ECO:0000256" key="2">
    <source>
        <dbReference type="ARBA" id="ARBA00008072"/>
    </source>
</evidence>
<reference evidence="8 9" key="1">
    <citation type="submission" date="2024-07" db="EMBL/GenBank/DDBJ databases">
        <title>Section-level genome sequencing and comparative genomics of Aspergillus sections Usti and Cavernicolus.</title>
        <authorList>
            <consortium name="Lawrence Berkeley National Laboratory"/>
            <person name="Nybo J.L."/>
            <person name="Vesth T.C."/>
            <person name="Theobald S."/>
            <person name="Frisvad J.C."/>
            <person name="Larsen T.O."/>
            <person name="Kjaerboelling I."/>
            <person name="Rothschild-Mancinelli K."/>
            <person name="Lyhne E.K."/>
            <person name="Kogle M.E."/>
            <person name="Barry K."/>
            <person name="Clum A."/>
            <person name="Na H."/>
            <person name="Ledsgaard L."/>
            <person name="Lin J."/>
            <person name="Lipzen A."/>
            <person name="Kuo A."/>
            <person name="Riley R."/>
            <person name="Mondo S."/>
            <person name="Labutti K."/>
            <person name="Haridas S."/>
            <person name="Pangalinan J."/>
            <person name="Salamov A.A."/>
            <person name="Simmons B.A."/>
            <person name="Magnuson J.K."/>
            <person name="Chen J."/>
            <person name="Drula E."/>
            <person name="Henrissat B."/>
            <person name="Wiebenga A."/>
            <person name="Lubbers R.J."/>
            <person name="Gomes A.C."/>
            <person name="Makela M.R."/>
            <person name="Stajich J."/>
            <person name="Grigoriev I.V."/>
            <person name="Mortensen U.H."/>
            <person name="De Vries R.P."/>
            <person name="Baker S.E."/>
            <person name="Andersen M.R."/>
        </authorList>
    </citation>
    <scope>NUCLEOTIDE SEQUENCE [LARGE SCALE GENOMIC DNA]</scope>
    <source>
        <strain evidence="8 9">CBS 123904</strain>
    </source>
</reference>
<dbReference type="InterPro" id="IPR013154">
    <property type="entry name" value="ADH-like_N"/>
</dbReference>